<dbReference type="STRING" id="504.KKKWG1_1355"/>
<keyword evidence="4 7" id="KW-0408">Iron</keyword>
<dbReference type="eggNOG" id="COG0489">
    <property type="taxonomic scope" value="Bacteria"/>
</dbReference>
<dbReference type="GO" id="GO:0005524">
    <property type="term" value="F:ATP binding"/>
    <property type="evidence" value="ECO:0007669"/>
    <property type="project" value="UniProtKB-UniRule"/>
</dbReference>
<dbReference type="HOGENOM" id="CLU_024839_0_0_4"/>
<evidence type="ECO:0000313" key="8">
    <source>
        <dbReference type="EMBL" id="EGK08976.1"/>
    </source>
</evidence>
<comment type="subunit">
    <text evidence="7">Homodimer.</text>
</comment>
<keyword evidence="2 7" id="KW-0547">Nucleotide-binding</keyword>
<dbReference type="SUPFAM" id="SSF52540">
    <property type="entry name" value="P-loop containing nucleoside triphosphate hydrolases"/>
    <property type="match status" value="1"/>
</dbReference>
<evidence type="ECO:0000256" key="1">
    <source>
        <dbReference type="ARBA" id="ARBA00022723"/>
    </source>
</evidence>
<keyword evidence="3 7" id="KW-0067">ATP-binding</keyword>
<evidence type="ECO:0000313" key="9">
    <source>
        <dbReference type="Proteomes" id="UP000004207"/>
    </source>
</evidence>
<name>F5S7J4_KINKI</name>
<dbReference type="EMBL" id="AFHS01000038">
    <property type="protein sequence ID" value="EGK08976.1"/>
    <property type="molecule type" value="Genomic_DNA"/>
</dbReference>
<dbReference type="InterPro" id="IPR027417">
    <property type="entry name" value="P-loop_NTPase"/>
</dbReference>
<reference evidence="8 9" key="1">
    <citation type="submission" date="2011-04" db="EMBL/GenBank/DDBJ databases">
        <authorList>
            <person name="Muzny D."/>
            <person name="Qin X."/>
            <person name="Deng J."/>
            <person name="Jiang H."/>
            <person name="Liu Y."/>
            <person name="Qu J."/>
            <person name="Song X.-Z."/>
            <person name="Zhang L."/>
            <person name="Thornton R."/>
            <person name="Coyle M."/>
            <person name="Francisco L."/>
            <person name="Jackson L."/>
            <person name="Javaid M."/>
            <person name="Korchina V."/>
            <person name="Kovar C."/>
            <person name="Mata R."/>
            <person name="Mathew T."/>
            <person name="Ngo R."/>
            <person name="Nguyen L."/>
            <person name="Nguyen N."/>
            <person name="Okwuonu G."/>
            <person name="Ongeri F."/>
            <person name="Pham C."/>
            <person name="Simmons D."/>
            <person name="Wilczek-Boney K."/>
            <person name="Hale W."/>
            <person name="Jakkamsetti A."/>
            <person name="Pham P."/>
            <person name="Ruth R."/>
            <person name="San Lucas F."/>
            <person name="Warren J."/>
            <person name="Zhang J."/>
            <person name="Zhao Z."/>
            <person name="Zhou C."/>
            <person name="Zhu D."/>
            <person name="Lee S."/>
            <person name="Bess C."/>
            <person name="Blankenburg K."/>
            <person name="Forbes L."/>
            <person name="Fu Q."/>
            <person name="Gubbala S."/>
            <person name="Hirani K."/>
            <person name="Jayaseelan J.C."/>
            <person name="Lara F."/>
            <person name="Munidasa M."/>
            <person name="Palculict T."/>
            <person name="Patil S."/>
            <person name="Pu L.-L."/>
            <person name="Saada N."/>
            <person name="Tang L."/>
            <person name="Weissenberger G."/>
            <person name="Zhu Y."/>
            <person name="Hemphill L."/>
            <person name="Shang Y."/>
            <person name="Youmans B."/>
            <person name="Ayvaz T."/>
            <person name="Ross M."/>
            <person name="Santibanez J."/>
            <person name="Aqrawi P."/>
            <person name="Gross S."/>
            <person name="Joshi V."/>
            <person name="Fowler G."/>
            <person name="Nazareth L."/>
            <person name="Reid J."/>
            <person name="Worley K."/>
            <person name="Petrosino J."/>
            <person name="Highlander S."/>
            <person name="Gibbs R."/>
        </authorList>
    </citation>
    <scope>NUCLEOTIDE SEQUENCE [LARGE SCALE GENOMIC DNA]</scope>
    <source>
        <strain evidence="8 9">ATCC 23330</strain>
    </source>
</reference>
<proteinExistence type="inferred from homology"/>
<dbReference type="PANTHER" id="PTHR42961">
    <property type="entry name" value="IRON-SULFUR PROTEIN NUBPL"/>
    <property type="match status" value="1"/>
</dbReference>
<keyword evidence="5 7" id="KW-0411">Iron-sulfur</keyword>
<organism evidence="8 9">
    <name type="scientific">Kingella kingae ATCC 23330</name>
    <dbReference type="NCBI Taxonomy" id="887327"/>
    <lineage>
        <taxon>Bacteria</taxon>
        <taxon>Pseudomonadati</taxon>
        <taxon>Pseudomonadota</taxon>
        <taxon>Betaproteobacteria</taxon>
        <taxon>Neisseriales</taxon>
        <taxon>Neisseriaceae</taxon>
        <taxon>Kingella</taxon>
    </lineage>
</organism>
<gene>
    <name evidence="8" type="ORF">HMPREF0476_1177</name>
</gene>
<keyword evidence="7" id="KW-0378">Hydrolase</keyword>
<dbReference type="NCBIfam" id="NF008669">
    <property type="entry name" value="PRK11670.1"/>
    <property type="match status" value="1"/>
</dbReference>
<protein>
    <recommendedName>
        <fullName evidence="7">Iron-sulfur cluster carrier protein</fullName>
    </recommendedName>
</protein>
<dbReference type="InterPro" id="IPR044304">
    <property type="entry name" value="NUBPL-like"/>
</dbReference>
<dbReference type="GO" id="GO:0046872">
    <property type="term" value="F:metal ion binding"/>
    <property type="evidence" value="ECO:0007669"/>
    <property type="project" value="UniProtKB-KW"/>
</dbReference>
<dbReference type="Pfam" id="PF10609">
    <property type="entry name" value="ParA"/>
    <property type="match status" value="1"/>
</dbReference>
<sequence length="371" mass="40059">MLHKADNFILHAFHITQKENIMHEQLINHFVIPHTTRTIGSEKALVSVQERESSLYITLSFGFPAQHLAQELQQQIAAATGKSVELNIRQNIVAHKVQAGIATMKGVKNIIAVASGKGGVGKSTTTANLATAMAKMGARVGVLDADLYGPSQPTMLGVPSQQPKQENGKFIPVRNADDIQVMSIGFLIDPDQAVVWRGPMVSQALQQLLFQSEWDDVDYLFVDLPPGTGDIQLTLSQKIPVTGAVVVTTPQDIALIDARKAVDMFQKVNIPIMGVLENMSLHVCSNCGFHEPIFGTEGGKDLASKLNVPLLGQLPLSLPIRVAMDAGQAGSLHEQHDTIAAIYQQAALDIALTIADKGRDFSGKFPKIVVQ</sequence>
<dbReference type="InterPro" id="IPR033756">
    <property type="entry name" value="YlxH/NBP35"/>
</dbReference>
<dbReference type="PANTHER" id="PTHR42961:SF2">
    <property type="entry name" value="IRON-SULFUR PROTEIN NUBPL"/>
    <property type="match status" value="1"/>
</dbReference>
<keyword evidence="1 7" id="KW-0479">Metal-binding</keyword>
<dbReference type="Proteomes" id="UP000004207">
    <property type="component" value="Unassembled WGS sequence"/>
</dbReference>
<dbReference type="AlphaFoldDB" id="F5S7J4"/>
<dbReference type="InterPro" id="IPR019591">
    <property type="entry name" value="Mrp/NBP35_ATP-bd"/>
</dbReference>
<dbReference type="CDD" id="cd02037">
    <property type="entry name" value="Mrp_NBP35"/>
    <property type="match status" value="1"/>
</dbReference>
<comment type="function">
    <text evidence="7">Binds and transfers iron-sulfur (Fe-S) clusters to target apoproteins. Can hydrolyze ATP.</text>
</comment>
<accession>F5S7J4</accession>
<keyword evidence="9" id="KW-1185">Reference proteome</keyword>
<evidence type="ECO:0000256" key="7">
    <source>
        <dbReference type="HAMAP-Rule" id="MF_02040"/>
    </source>
</evidence>
<evidence type="ECO:0000256" key="3">
    <source>
        <dbReference type="ARBA" id="ARBA00022840"/>
    </source>
</evidence>
<dbReference type="HAMAP" id="MF_02040">
    <property type="entry name" value="Mrp_NBP35"/>
    <property type="match status" value="1"/>
</dbReference>
<comment type="caution">
    <text evidence="8">The sequence shown here is derived from an EMBL/GenBank/DDBJ whole genome shotgun (WGS) entry which is preliminary data.</text>
</comment>
<dbReference type="Gene3D" id="3.40.50.300">
    <property type="entry name" value="P-loop containing nucleotide triphosphate hydrolases"/>
    <property type="match status" value="1"/>
</dbReference>
<dbReference type="GO" id="GO:0051539">
    <property type="term" value="F:4 iron, 4 sulfur cluster binding"/>
    <property type="evidence" value="ECO:0007669"/>
    <property type="project" value="TreeGrafter"/>
</dbReference>
<dbReference type="GO" id="GO:0016226">
    <property type="term" value="P:iron-sulfur cluster assembly"/>
    <property type="evidence" value="ECO:0007669"/>
    <property type="project" value="InterPro"/>
</dbReference>
<comment type="similarity">
    <text evidence="6 7">Belongs to the Mrp/NBP35 ATP-binding proteins family.</text>
</comment>
<dbReference type="GO" id="GO:0016887">
    <property type="term" value="F:ATP hydrolysis activity"/>
    <property type="evidence" value="ECO:0007669"/>
    <property type="project" value="UniProtKB-UniRule"/>
</dbReference>
<evidence type="ECO:0000256" key="2">
    <source>
        <dbReference type="ARBA" id="ARBA00022741"/>
    </source>
</evidence>
<evidence type="ECO:0000256" key="4">
    <source>
        <dbReference type="ARBA" id="ARBA00023004"/>
    </source>
</evidence>
<evidence type="ECO:0000256" key="5">
    <source>
        <dbReference type="ARBA" id="ARBA00023014"/>
    </source>
</evidence>
<evidence type="ECO:0000256" key="6">
    <source>
        <dbReference type="ARBA" id="ARBA00024036"/>
    </source>
</evidence>
<feature type="binding site" evidence="7">
    <location>
        <begin position="116"/>
        <end position="123"/>
    </location>
    <ligand>
        <name>ATP</name>
        <dbReference type="ChEBI" id="CHEBI:30616"/>
    </ligand>
</feature>
<dbReference type="FunFam" id="3.40.50.300:FF:000418">
    <property type="entry name" value="Iron-sulfur cluster carrier protein"/>
    <property type="match status" value="1"/>
</dbReference>
<dbReference type="GO" id="GO:0140663">
    <property type="term" value="F:ATP-dependent FeS chaperone activity"/>
    <property type="evidence" value="ECO:0007669"/>
    <property type="project" value="InterPro"/>
</dbReference>